<gene>
    <name evidence="1" type="ORF">TBRA_LOCUS11525</name>
</gene>
<sequence length="131" mass="15281">MQPSQPIAFGSSFKSSLHLEQIHGTFFSFFLITDLRDFIRVDPLGRDRAIVRWLEDNGSEDYKLSIDLDRLIENLNSDSPSFSMKQLRRCKLSRRTSTTQFFFRCQSQGQDPKSQKINMNTNSTQFLYSVK</sequence>
<keyword evidence="2" id="KW-1185">Reference proteome</keyword>
<accession>A0A6H5IRA9</accession>
<organism evidence="1 2">
    <name type="scientific">Trichogramma brassicae</name>
    <dbReference type="NCBI Taxonomy" id="86971"/>
    <lineage>
        <taxon>Eukaryota</taxon>
        <taxon>Metazoa</taxon>
        <taxon>Ecdysozoa</taxon>
        <taxon>Arthropoda</taxon>
        <taxon>Hexapoda</taxon>
        <taxon>Insecta</taxon>
        <taxon>Pterygota</taxon>
        <taxon>Neoptera</taxon>
        <taxon>Endopterygota</taxon>
        <taxon>Hymenoptera</taxon>
        <taxon>Apocrita</taxon>
        <taxon>Proctotrupomorpha</taxon>
        <taxon>Chalcidoidea</taxon>
        <taxon>Trichogrammatidae</taxon>
        <taxon>Trichogramma</taxon>
    </lineage>
</organism>
<dbReference type="AlphaFoldDB" id="A0A6H5IRA9"/>
<proteinExistence type="predicted"/>
<reference evidence="1 2" key="1">
    <citation type="submission" date="2020-02" db="EMBL/GenBank/DDBJ databases">
        <authorList>
            <person name="Ferguson B K."/>
        </authorList>
    </citation>
    <scope>NUCLEOTIDE SEQUENCE [LARGE SCALE GENOMIC DNA]</scope>
</reference>
<dbReference type="EMBL" id="CADCXV010000981">
    <property type="protein sequence ID" value="CAB0039787.1"/>
    <property type="molecule type" value="Genomic_DNA"/>
</dbReference>
<evidence type="ECO:0000313" key="2">
    <source>
        <dbReference type="Proteomes" id="UP000479190"/>
    </source>
</evidence>
<protein>
    <submittedName>
        <fullName evidence="1">Uncharacterized protein</fullName>
    </submittedName>
</protein>
<evidence type="ECO:0000313" key="1">
    <source>
        <dbReference type="EMBL" id="CAB0039787.1"/>
    </source>
</evidence>
<name>A0A6H5IRA9_9HYME</name>
<dbReference type="Proteomes" id="UP000479190">
    <property type="component" value="Unassembled WGS sequence"/>
</dbReference>